<feature type="transmembrane region" description="Helical" evidence="1">
    <location>
        <begin position="33"/>
        <end position="57"/>
    </location>
</feature>
<dbReference type="Proteomes" id="UP000315750">
    <property type="component" value="Chromosome"/>
</dbReference>
<keyword evidence="3" id="KW-1185">Reference proteome</keyword>
<name>A0A518AN97_9BACT</name>
<accession>A0A518AN97</accession>
<evidence type="ECO:0000313" key="3">
    <source>
        <dbReference type="Proteomes" id="UP000315750"/>
    </source>
</evidence>
<keyword evidence="1" id="KW-1133">Transmembrane helix</keyword>
<feature type="transmembrane region" description="Helical" evidence="1">
    <location>
        <begin position="6"/>
        <end position="26"/>
    </location>
</feature>
<evidence type="ECO:0000256" key="1">
    <source>
        <dbReference type="SAM" id="Phobius"/>
    </source>
</evidence>
<dbReference type="AlphaFoldDB" id="A0A518AN97"/>
<evidence type="ECO:0000313" key="2">
    <source>
        <dbReference type="EMBL" id="QDU56194.1"/>
    </source>
</evidence>
<dbReference type="KEGG" id="amuc:Pan181_24010"/>
<keyword evidence="1" id="KW-0472">Membrane</keyword>
<protein>
    <submittedName>
        <fullName evidence="2">Uncharacterized protein</fullName>
    </submittedName>
</protein>
<dbReference type="RefSeq" id="WP_145246940.1">
    <property type="nucleotide sequence ID" value="NZ_CP036278.1"/>
</dbReference>
<sequence>MDAVLNAHPGVWLAVHLAGIILAVSSRNHLKPVCAVCTSFLLSITMGVVAVIAVVGFLSQQSFWAASGCTLGLMAVVVCIERTGFEPDRLLQSIAQGDDIHR</sequence>
<reference evidence="2 3" key="1">
    <citation type="submission" date="2019-02" db="EMBL/GenBank/DDBJ databases">
        <title>Deep-cultivation of Planctomycetes and their phenomic and genomic characterization uncovers novel biology.</title>
        <authorList>
            <person name="Wiegand S."/>
            <person name="Jogler M."/>
            <person name="Boedeker C."/>
            <person name="Pinto D."/>
            <person name="Vollmers J."/>
            <person name="Rivas-Marin E."/>
            <person name="Kohn T."/>
            <person name="Peeters S.H."/>
            <person name="Heuer A."/>
            <person name="Rast P."/>
            <person name="Oberbeckmann S."/>
            <person name="Bunk B."/>
            <person name="Jeske O."/>
            <person name="Meyerdierks A."/>
            <person name="Storesund J.E."/>
            <person name="Kallscheuer N."/>
            <person name="Luecker S."/>
            <person name="Lage O.M."/>
            <person name="Pohl T."/>
            <person name="Merkel B.J."/>
            <person name="Hornburger P."/>
            <person name="Mueller R.-W."/>
            <person name="Bruemmer F."/>
            <person name="Labrenz M."/>
            <person name="Spormann A.M."/>
            <person name="Op den Camp H."/>
            <person name="Overmann J."/>
            <person name="Amann R."/>
            <person name="Jetten M.S.M."/>
            <person name="Mascher T."/>
            <person name="Medema M.H."/>
            <person name="Devos D.P."/>
            <person name="Kaster A.-K."/>
            <person name="Ovreas L."/>
            <person name="Rohde M."/>
            <person name="Galperin M.Y."/>
            <person name="Jogler C."/>
        </authorList>
    </citation>
    <scope>NUCLEOTIDE SEQUENCE [LARGE SCALE GENOMIC DNA]</scope>
    <source>
        <strain evidence="2 3">Pan181</strain>
    </source>
</reference>
<keyword evidence="1" id="KW-0812">Transmembrane</keyword>
<organism evidence="2 3">
    <name type="scientific">Aeoliella mucimassa</name>
    <dbReference type="NCBI Taxonomy" id="2527972"/>
    <lineage>
        <taxon>Bacteria</taxon>
        <taxon>Pseudomonadati</taxon>
        <taxon>Planctomycetota</taxon>
        <taxon>Planctomycetia</taxon>
        <taxon>Pirellulales</taxon>
        <taxon>Lacipirellulaceae</taxon>
        <taxon>Aeoliella</taxon>
    </lineage>
</organism>
<feature type="transmembrane region" description="Helical" evidence="1">
    <location>
        <begin position="63"/>
        <end position="80"/>
    </location>
</feature>
<proteinExistence type="predicted"/>
<dbReference type="EMBL" id="CP036278">
    <property type="protein sequence ID" value="QDU56194.1"/>
    <property type="molecule type" value="Genomic_DNA"/>
</dbReference>
<gene>
    <name evidence="2" type="ORF">Pan181_24010</name>
</gene>